<gene>
    <name evidence="1" type="ORF">S03H2_09954</name>
</gene>
<dbReference type="AlphaFoldDB" id="X1E2L2"/>
<accession>X1E2L2</accession>
<dbReference type="Gene3D" id="3.40.50.2020">
    <property type="match status" value="1"/>
</dbReference>
<name>X1E2L2_9ZZZZ</name>
<protein>
    <recommendedName>
        <fullName evidence="2">Orotate phosphoribosyltransferase</fullName>
    </recommendedName>
</protein>
<reference evidence="1" key="1">
    <citation type="journal article" date="2014" name="Front. Microbiol.">
        <title>High frequency of phylogenetically diverse reductive dehalogenase-homologous genes in deep subseafloor sedimentary metagenomes.</title>
        <authorList>
            <person name="Kawai M."/>
            <person name="Futagami T."/>
            <person name="Toyoda A."/>
            <person name="Takaki Y."/>
            <person name="Nishi S."/>
            <person name="Hori S."/>
            <person name="Arai W."/>
            <person name="Tsubouchi T."/>
            <person name="Morono Y."/>
            <person name="Uchiyama I."/>
            <person name="Ito T."/>
            <person name="Fujiyama A."/>
            <person name="Inagaki F."/>
            <person name="Takami H."/>
        </authorList>
    </citation>
    <scope>NUCLEOTIDE SEQUENCE</scope>
    <source>
        <strain evidence="1">Expedition CK06-06</strain>
    </source>
</reference>
<comment type="caution">
    <text evidence="1">The sequence shown here is derived from an EMBL/GenBank/DDBJ whole genome shotgun (WGS) entry which is preliminary data.</text>
</comment>
<evidence type="ECO:0000313" key="1">
    <source>
        <dbReference type="EMBL" id="GAH27486.1"/>
    </source>
</evidence>
<evidence type="ECO:0008006" key="2">
    <source>
        <dbReference type="Google" id="ProtNLM"/>
    </source>
</evidence>
<dbReference type="EMBL" id="BARU01005153">
    <property type="protein sequence ID" value="GAH27486.1"/>
    <property type="molecule type" value="Genomic_DNA"/>
</dbReference>
<proteinExistence type="predicted"/>
<dbReference type="InterPro" id="IPR029057">
    <property type="entry name" value="PRTase-like"/>
</dbReference>
<sequence>MDQNKTKLVELLIENNIFKFGEFSLKSGKKSWFYIDLRLISSFPDTFEYVSTYIK</sequence>
<organism evidence="1">
    <name type="scientific">marine sediment metagenome</name>
    <dbReference type="NCBI Taxonomy" id="412755"/>
    <lineage>
        <taxon>unclassified sequences</taxon>
        <taxon>metagenomes</taxon>
        <taxon>ecological metagenomes</taxon>
    </lineage>
</organism>
<dbReference type="SUPFAM" id="SSF53271">
    <property type="entry name" value="PRTase-like"/>
    <property type="match status" value="1"/>
</dbReference>